<protein>
    <recommendedName>
        <fullName evidence="6">MADS-box domain-containing protein</fullName>
    </recommendedName>
</protein>
<dbReference type="Proteomes" id="UP000224567">
    <property type="component" value="Unassembled WGS sequence"/>
</dbReference>
<evidence type="ECO:0000313" key="7">
    <source>
        <dbReference type="EMBL" id="PHT58162.1"/>
    </source>
</evidence>
<accession>A0A2G2XKZ9</accession>
<dbReference type="PANTHER" id="PTHR11945:SF535">
    <property type="entry name" value="AGAMOUS-LIKE MADS-BOX PROTEIN AGL29"/>
    <property type="match status" value="1"/>
</dbReference>
<keyword evidence="2" id="KW-0805">Transcription regulation</keyword>
<dbReference type="PRINTS" id="PR00404">
    <property type="entry name" value="MADSDOMAIN"/>
</dbReference>
<reference evidence="8" key="2">
    <citation type="journal article" date="2017" name="J. Anim. Genet.">
        <title>Multiple reference genome sequences of hot pepper reveal the massive evolution of plant disease resistance genes by retroduplication.</title>
        <authorList>
            <person name="Kim S."/>
            <person name="Park J."/>
            <person name="Yeom S.-I."/>
            <person name="Kim Y.-M."/>
            <person name="Seo E."/>
            <person name="Kim K.-T."/>
            <person name="Kim M.-S."/>
            <person name="Lee J.M."/>
            <person name="Cheong K."/>
            <person name="Shin H.-S."/>
            <person name="Kim S.-B."/>
            <person name="Han K."/>
            <person name="Lee J."/>
            <person name="Park M."/>
            <person name="Lee H.-A."/>
            <person name="Lee H.-Y."/>
            <person name="Lee Y."/>
            <person name="Oh S."/>
            <person name="Lee J.H."/>
            <person name="Choi E."/>
            <person name="Choi E."/>
            <person name="Lee S.E."/>
            <person name="Jeon J."/>
            <person name="Kim H."/>
            <person name="Choi G."/>
            <person name="Song H."/>
            <person name="Lee J."/>
            <person name="Lee S.-C."/>
            <person name="Kwon J.-K."/>
            <person name="Lee H.-Y."/>
            <person name="Koo N."/>
            <person name="Hong Y."/>
            <person name="Kim R.W."/>
            <person name="Kang W.-H."/>
            <person name="Huh J.H."/>
            <person name="Kang B.-C."/>
            <person name="Yang T.-J."/>
            <person name="Lee Y.-H."/>
            <person name="Bennetzen J.L."/>
            <person name="Choi D."/>
        </authorList>
    </citation>
    <scope>NUCLEOTIDE SEQUENCE [LARGE SCALE GENOMIC DNA]</scope>
    <source>
        <strain evidence="8">cv. PBC81</strain>
    </source>
</reference>
<dbReference type="GO" id="GO:0000978">
    <property type="term" value="F:RNA polymerase II cis-regulatory region sequence-specific DNA binding"/>
    <property type="evidence" value="ECO:0007669"/>
    <property type="project" value="TreeGrafter"/>
</dbReference>
<dbReference type="GO" id="GO:0005634">
    <property type="term" value="C:nucleus"/>
    <property type="evidence" value="ECO:0007669"/>
    <property type="project" value="UniProtKB-SubCell"/>
</dbReference>
<dbReference type="EMBL" id="MLFT02000001">
    <property type="protein sequence ID" value="PHT58162.1"/>
    <property type="molecule type" value="Genomic_DNA"/>
</dbReference>
<keyword evidence="3" id="KW-0238">DNA-binding</keyword>
<proteinExistence type="predicted"/>
<dbReference type="InterPro" id="IPR036879">
    <property type="entry name" value="TF_MADSbox_sf"/>
</dbReference>
<dbReference type="GO" id="GO:0046983">
    <property type="term" value="F:protein dimerization activity"/>
    <property type="evidence" value="ECO:0007669"/>
    <property type="project" value="InterPro"/>
</dbReference>
<dbReference type="SUPFAM" id="SSF55455">
    <property type="entry name" value="SRF-like"/>
    <property type="match status" value="1"/>
</dbReference>
<dbReference type="Pfam" id="PF00319">
    <property type="entry name" value="SRF-TF"/>
    <property type="match status" value="1"/>
</dbReference>
<dbReference type="PROSITE" id="PS50066">
    <property type="entry name" value="MADS_BOX_2"/>
    <property type="match status" value="1"/>
</dbReference>
<evidence type="ECO:0000313" key="8">
    <source>
        <dbReference type="Proteomes" id="UP000224567"/>
    </source>
</evidence>
<comment type="subcellular location">
    <subcellularLocation>
        <location evidence="1">Nucleus</location>
    </subcellularLocation>
</comment>
<dbReference type="Gene3D" id="3.40.1810.10">
    <property type="entry name" value="Transcription factor, MADS-box"/>
    <property type="match status" value="1"/>
</dbReference>
<keyword evidence="5" id="KW-0539">Nucleus</keyword>
<name>A0A2G2XKZ9_CAPBA</name>
<evidence type="ECO:0000256" key="2">
    <source>
        <dbReference type="ARBA" id="ARBA00023015"/>
    </source>
</evidence>
<dbReference type="GO" id="GO:0000981">
    <property type="term" value="F:DNA-binding transcription factor activity, RNA polymerase II-specific"/>
    <property type="evidence" value="ECO:0007669"/>
    <property type="project" value="TreeGrafter"/>
</dbReference>
<feature type="domain" description="MADS-box" evidence="6">
    <location>
        <begin position="7"/>
        <end position="67"/>
    </location>
</feature>
<evidence type="ECO:0000259" key="6">
    <source>
        <dbReference type="PROSITE" id="PS50066"/>
    </source>
</evidence>
<keyword evidence="4" id="KW-0804">Transcription</keyword>
<reference evidence="7 8" key="1">
    <citation type="journal article" date="2017" name="Genome Biol.">
        <title>New reference genome sequences of hot pepper reveal the massive evolution of plant disease-resistance genes by retroduplication.</title>
        <authorList>
            <person name="Kim S."/>
            <person name="Park J."/>
            <person name="Yeom S.I."/>
            <person name="Kim Y.M."/>
            <person name="Seo E."/>
            <person name="Kim K.T."/>
            <person name="Kim M.S."/>
            <person name="Lee J.M."/>
            <person name="Cheong K."/>
            <person name="Shin H.S."/>
            <person name="Kim S.B."/>
            <person name="Han K."/>
            <person name="Lee J."/>
            <person name="Park M."/>
            <person name="Lee H.A."/>
            <person name="Lee H.Y."/>
            <person name="Lee Y."/>
            <person name="Oh S."/>
            <person name="Lee J.H."/>
            <person name="Choi E."/>
            <person name="Choi E."/>
            <person name="Lee S.E."/>
            <person name="Jeon J."/>
            <person name="Kim H."/>
            <person name="Choi G."/>
            <person name="Song H."/>
            <person name="Lee J."/>
            <person name="Lee S.C."/>
            <person name="Kwon J.K."/>
            <person name="Lee H.Y."/>
            <person name="Koo N."/>
            <person name="Hong Y."/>
            <person name="Kim R.W."/>
            <person name="Kang W.H."/>
            <person name="Huh J.H."/>
            <person name="Kang B.C."/>
            <person name="Yang T.J."/>
            <person name="Lee Y.H."/>
            <person name="Bennetzen J.L."/>
            <person name="Choi D."/>
        </authorList>
    </citation>
    <scope>NUCLEOTIDE SEQUENCE [LARGE SCALE GENOMIC DNA]</scope>
    <source>
        <strain evidence="8">cv. PBC81</strain>
    </source>
</reference>
<evidence type="ECO:0000256" key="3">
    <source>
        <dbReference type="ARBA" id="ARBA00023125"/>
    </source>
</evidence>
<organism evidence="7 8">
    <name type="scientific">Capsicum baccatum</name>
    <name type="common">Peruvian pepper</name>
    <dbReference type="NCBI Taxonomy" id="33114"/>
    <lineage>
        <taxon>Eukaryota</taxon>
        <taxon>Viridiplantae</taxon>
        <taxon>Streptophyta</taxon>
        <taxon>Embryophyta</taxon>
        <taxon>Tracheophyta</taxon>
        <taxon>Spermatophyta</taxon>
        <taxon>Magnoliopsida</taxon>
        <taxon>eudicotyledons</taxon>
        <taxon>Gunneridae</taxon>
        <taxon>Pentapetalae</taxon>
        <taxon>asterids</taxon>
        <taxon>lamiids</taxon>
        <taxon>Solanales</taxon>
        <taxon>Solanaceae</taxon>
        <taxon>Solanoideae</taxon>
        <taxon>Capsiceae</taxon>
        <taxon>Capsicum</taxon>
    </lineage>
</organism>
<dbReference type="PANTHER" id="PTHR11945">
    <property type="entry name" value="MADS BOX PROTEIN"/>
    <property type="match status" value="1"/>
</dbReference>
<evidence type="ECO:0000256" key="4">
    <source>
        <dbReference type="ARBA" id="ARBA00023163"/>
    </source>
</evidence>
<dbReference type="SMART" id="SM00432">
    <property type="entry name" value="MADS"/>
    <property type="match status" value="1"/>
</dbReference>
<dbReference type="OrthoDB" id="10282323at2759"/>
<evidence type="ECO:0000256" key="1">
    <source>
        <dbReference type="ARBA" id="ARBA00004123"/>
    </source>
</evidence>
<comment type="caution">
    <text evidence="7">The sequence shown here is derived from an EMBL/GenBank/DDBJ whole genome shotgun (WGS) entry which is preliminary data.</text>
</comment>
<dbReference type="InterPro" id="IPR002100">
    <property type="entry name" value="TF_MADSbox"/>
</dbReference>
<gene>
    <name evidence="7" type="ORF">CQW23_00525</name>
</gene>
<evidence type="ECO:0000256" key="5">
    <source>
        <dbReference type="ARBA" id="ARBA00023242"/>
    </source>
</evidence>
<keyword evidence="8" id="KW-1185">Reference proteome</keyword>
<sequence length="170" mass="19748">MDKRGGKDRQKIELKLIESKEARTVAFSKRKYGLDKKPKEYSNLTGADIDFILFTQAKKSHSYGSPSIEKIIDRFHELKQNNSQQNHTDMSKTNVFEAFEDLRKEVQAFKKKDLGSELPTDKHMLENRLKQFEAYKSQLDKIKNEIKGDVPAEQFNFISEVALKLEKMSS</sequence>
<dbReference type="AlphaFoldDB" id="A0A2G2XKZ9"/>